<dbReference type="GO" id="GO:0008236">
    <property type="term" value="F:serine-type peptidase activity"/>
    <property type="evidence" value="ECO:0007669"/>
    <property type="project" value="UniProtKB-KW"/>
</dbReference>
<protein>
    <submittedName>
        <fullName evidence="7">Signal peptide peptidase SppA</fullName>
    </submittedName>
</protein>
<dbReference type="AlphaFoldDB" id="A0A133ZW27"/>
<sequence length="344" mass="37969">MFVAGFLQKYYNKVLEEKIMNFKNKRLISTVIVVVLVVFSLIKGTITSSNNNKKDDAELNGYLTEFLQEQSVTKLTLKKGDSSEVIQKISIEGEINAEMTNTYSRGSILNQIKEAKNNPNVKAILLSVNSPGGGVYETAELYNALKNSGKDVYVSMKKTAASGGYYVSTPAKKIFVNTETTTGSLGVIMSYVSAQKFLNDHGIKQETIRSGEQKAVGGLTEDLPESTRKILQEQNKEAYERFVKAIAEGRHLSEDEVKKLADGRTYTGTQAVANKLADKVGTEDELIDLIKEEKGLSNPTVIELRADKTAESLISRFVKTTTKSFISELNSEVNSNKVERSYLG</sequence>
<dbReference type="PANTHER" id="PTHR42987">
    <property type="entry name" value="PEPTIDASE S49"/>
    <property type="match status" value="1"/>
</dbReference>
<keyword evidence="5" id="KW-0812">Transmembrane</keyword>
<evidence type="ECO:0000256" key="5">
    <source>
        <dbReference type="SAM" id="Phobius"/>
    </source>
</evidence>
<name>A0A133ZW27_9BACL</name>
<accession>A0A133ZW27</accession>
<dbReference type="SUPFAM" id="SSF52096">
    <property type="entry name" value="ClpP/crotonase"/>
    <property type="match status" value="1"/>
</dbReference>
<dbReference type="Pfam" id="PF01343">
    <property type="entry name" value="Peptidase_S49"/>
    <property type="match status" value="1"/>
</dbReference>
<evidence type="ECO:0000256" key="2">
    <source>
        <dbReference type="ARBA" id="ARBA00022670"/>
    </source>
</evidence>
<dbReference type="GO" id="GO:0006508">
    <property type="term" value="P:proteolysis"/>
    <property type="evidence" value="ECO:0007669"/>
    <property type="project" value="UniProtKB-KW"/>
</dbReference>
<evidence type="ECO:0000256" key="4">
    <source>
        <dbReference type="ARBA" id="ARBA00022825"/>
    </source>
</evidence>
<reference evidence="8" key="1">
    <citation type="submission" date="2016-01" db="EMBL/GenBank/DDBJ databases">
        <authorList>
            <person name="Mitreva M."/>
            <person name="Pepin K.H."/>
            <person name="Mihindukulasuriya K.A."/>
            <person name="Fulton R."/>
            <person name="Fronick C."/>
            <person name="O'Laughlin M."/>
            <person name="Miner T."/>
            <person name="Herter B."/>
            <person name="Rosa B.A."/>
            <person name="Cordes M."/>
            <person name="Tomlinson C."/>
            <person name="Wollam A."/>
            <person name="Palsikar V.B."/>
            <person name="Mardis E.R."/>
            <person name="Wilson R.K."/>
        </authorList>
    </citation>
    <scope>NUCLEOTIDE SEQUENCE [LARGE SCALE GENOMIC DNA]</scope>
    <source>
        <strain evidence="8">DNF01167</strain>
    </source>
</reference>
<dbReference type="CDD" id="cd07023">
    <property type="entry name" value="S49_Sppa_N_C"/>
    <property type="match status" value="1"/>
</dbReference>
<dbReference type="Gene3D" id="6.20.330.10">
    <property type="match status" value="1"/>
</dbReference>
<organism evidence="7 8">
    <name type="scientific">Gemella haemolysans</name>
    <dbReference type="NCBI Taxonomy" id="1379"/>
    <lineage>
        <taxon>Bacteria</taxon>
        <taxon>Bacillati</taxon>
        <taxon>Bacillota</taxon>
        <taxon>Bacilli</taxon>
        <taxon>Bacillales</taxon>
        <taxon>Gemellaceae</taxon>
        <taxon>Gemella</taxon>
    </lineage>
</organism>
<dbReference type="STRING" id="1379.HMPREF3186_01041"/>
<evidence type="ECO:0000259" key="6">
    <source>
        <dbReference type="Pfam" id="PF01343"/>
    </source>
</evidence>
<proteinExistence type="inferred from homology"/>
<comment type="similarity">
    <text evidence="1">Belongs to the peptidase S49 family.</text>
</comment>
<keyword evidence="2" id="KW-0645">Protease</keyword>
<feature type="domain" description="Peptidase S49" evidence="6">
    <location>
        <begin position="145"/>
        <end position="296"/>
    </location>
</feature>
<keyword evidence="5" id="KW-1133">Transmembrane helix</keyword>
<dbReference type="InterPro" id="IPR029045">
    <property type="entry name" value="ClpP/crotonase-like_dom_sf"/>
</dbReference>
<keyword evidence="4" id="KW-0720">Serine protease</keyword>
<dbReference type="PATRIC" id="fig|1379.3.peg.1026"/>
<evidence type="ECO:0000313" key="7">
    <source>
        <dbReference type="EMBL" id="KXB59646.1"/>
    </source>
</evidence>
<gene>
    <name evidence="7" type="ORF">HMPREF3186_01041</name>
</gene>
<keyword evidence="3" id="KW-0378">Hydrolase</keyword>
<feature type="transmembrane region" description="Helical" evidence="5">
    <location>
        <begin position="27"/>
        <end position="46"/>
    </location>
</feature>
<keyword evidence="5" id="KW-0472">Membrane</keyword>
<dbReference type="Proteomes" id="UP000070355">
    <property type="component" value="Unassembled WGS sequence"/>
</dbReference>
<evidence type="ECO:0000256" key="1">
    <source>
        <dbReference type="ARBA" id="ARBA00008683"/>
    </source>
</evidence>
<dbReference type="InterPro" id="IPR002142">
    <property type="entry name" value="Peptidase_S49"/>
</dbReference>
<comment type="caution">
    <text evidence="7">The sequence shown here is derived from an EMBL/GenBank/DDBJ whole genome shotgun (WGS) entry which is preliminary data.</text>
</comment>
<dbReference type="NCBIfam" id="TIGR00706">
    <property type="entry name" value="SppA_dom"/>
    <property type="match status" value="1"/>
</dbReference>
<dbReference type="Gene3D" id="3.90.226.10">
    <property type="entry name" value="2-enoyl-CoA Hydratase, Chain A, domain 1"/>
    <property type="match status" value="1"/>
</dbReference>
<dbReference type="InterPro" id="IPR004635">
    <property type="entry name" value="Pept_S49_SppA"/>
</dbReference>
<evidence type="ECO:0000313" key="8">
    <source>
        <dbReference type="Proteomes" id="UP000070355"/>
    </source>
</evidence>
<dbReference type="InterPro" id="IPR047272">
    <property type="entry name" value="S49_SppA_C"/>
</dbReference>
<dbReference type="EMBL" id="LSDC01000068">
    <property type="protein sequence ID" value="KXB59646.1"/>
    <property type="molecule type" value="Genomic_DNA"/>
</dbReference>
<dbReference type="PANTHER" id="PTHR42987:SF7">
    <property type="entry name" value="SIGNAL PEPTIDE PEPTIDASE SPPA-RELATED"/>
    <property type="match status" value="1"/>
</dbReference>
<evidence type="ECO:0000256" key="3">
    <source>
        <dbReference type="ARBA" id="ARBA00022801"/>
    </source>
</evidence>